<dbReference type="Proteomes" id="UP001375539">
    <property type="component" value="Unassembled WGS sequence"/>
</dbReference>
<proteinExistence type="predicted"/>
<name>A0ACC6QJZ0_9ACTN</name>
<dbReference type="EMBL" id="JBBKAI010000002">
    <property type="protein sequence ID" value="MEJ8658606.1"/>
    <property type="molecule type" value="Genomic_DNA"/>
</dbReference>
<protein>
    <submittedName>
        <fullName evidence="1">Tetratricopeptide repeat protein</fullName>
    </submittedName>
</protein>
<evidence type="ECO:0000313" key="1">
    <source>
        <dbReference type="EMBL" id="MEJ8658606.1"/>
    </source>
</evidence>
<organism evidence="1 2">
    <name type="scientific">Streptomyces pratisoli</name>
    <dbReference type="NCBI Taxonomy" id="3139917"/>
    <lineage>
        <taxon>Bacteria</taxon>
        <taxon>Bacillati</taxon>
        <taxon>Actinomycetota</taxon>
        <taxon>Actinomycetes</taxon>
        <taxon>Kitasatosporales</taxon>
        <taxon>Streptomycetaceae</taxon>
        <taxon>Streptomyces</taxon>
    </lineage>
</organism>
<accession>A0ACC6QJZ0</accession>
<gene>
    <name evidence="1" type="ORF">WKI58_19130</name>
</gene>
<sequence>MNVLLETGLAQSRYQDREGAESTFRRVLKLDPRNKIAWYNLGVLAHQDGKATDARDAYEKALKIDPTYTSALFNEAVLLESSEPERAVQLLRRAIAVNPKASTAHLRLGLALAKKDQDDDARDSFRRAVALDPSLHSQVPEPFKDSASPSPSTSQAGSTR</sequence>
<evidence type="ECO:0000313" key="2">
    <source>
        <dbReference type="Proteomes" id="UP001375539"/>
    </source>
</evidence>
<comment type="caution">
    <text evidence="1">The sequence shown here is derived from an EMBL/GenBank/DDBJ whole genome shotgun (WGS) entry which is preliminary data.</text>
</comment>
<keyword evidence="2" id="KW-1185">Reference proteome</keyword>
<reference evidence="1" key="1">
    <citation type="submission" date="2024-03" db="EMBL/GenBank/DDBJ databases">
        <title>Novel Streptomyces species of biotechnological and ecological value are a feature of Machair soil.</title>
        <authorList>
            <person name="Prole J.R."/>
            <person name="Goodfellow M."/>
            <person name="Allenby N."/>
            <person name="Ward A.C."/>
        </authorList>
    </citation>
    <scope>NUCLEOTIDE SEQUENCE</scope>
    <source>
        <strain evidence="1">MS1.AVA.4</strain>
    </source>
</reference>